<evidence type="ECO:0000313" key="2">
    <source>
        <dbReference type="EMBL" id="GIN59897.1"/>
    </source>
</evidence>
<keyword evidence="3" id="KW-1185">Reference proteome</keyword>
<feature type="transmembrane region" description="Helical" evidence="1">
    <location>
        <begin position="113"/>
        <end position="133"/>
    </location>
</feature>
<dbReference type="Proteomes" id="UP000679950">
    <property type="component" value="Unassembled WGS sequence"/>
</dbReference>
<feature type="transmembrane region" description="Helical" evidence="1">
    <location>
        <begin position="50"/>
        <end position="72"/>
    </location>
</feature>
<dbReference type="EMBL" id="BORB01000068">
    <property type="protein sequence ID" value="GIN59897.1"/>
    <property type="molecule type" value="Genomic_DNA"/>
</dbReference>
<keyword evidence="1" id="KW-0812">Transmembrane</keyword>
<feature type="transmembrane region" description="Helical" evidence="1">
    <location>
        <begin position="92"/>
        <end position="107"/>
    </location>
</feature>
<evidence type="ECO:0000313" key="3">
    <source>
        <dbReference type="Proteomes" id="UP000679950"/>
    </source>
</evidence>
<protein>
    <submittedName>
        <fullName evidence="2">Uncharacterized protein</fullName>
    </submittedName>
</protein>
<proteinExistence type="predicted"/>
<accession>A0ABQ4KRD1</accession>
<sequence>MEQFKDLLKKYSAYILAYLSVTGYYIAYSYKNGYYEYFKIPNIFLNDISLIDIIISISAVITFMTSIIAIFFNHRPYNDDEKITWKTRLNKNVILLSLLLVSGAYFDSLLLKIILGITIIGIGVYNFIFPLIFQRKVKGYNNKIHAYFKNDNSMSFWEIFEFKFKYQFITLVLILLLLTFTLGKIIYLLGYQNAMNEKSFDVATIDGSKYILFKLNDNEAIATRFKEDTISKEFQLISNRELVIKKERIKSLKIEDEDD</sequence>
<name>A0ABQ4KRD1_9BACI</name>
<reference evidence="2 3" key="1">
    <citation type="submission" date="2021-03" db="EMBL/GenBank/DDBJ databases">
        <title>Antimicrobial resistance genes in bacteria isolated from Japanese honey, and their potential for conferring macrolide and lincosamide resistance in the American foulbrood pathogen Paenibacillus larvae.</title>
        <authorList>
            <person name="Okamoto M."/>
            <person name="Kumagai M."/>
            <person name="Kanamori H."/>
            <person name="Takamatsu D."/>
        </authorList>
    </citation>
    <scope>NUCLEOTIDE SEQUENCE [LARGE SCALE GENOMIC DNA]</scope>
    <source>
        <strain evidence="2 3">J8TS2</strain>
    </source>
</reference>
<keyword evidence="1" id="KW-0472">Membrane</keyword>
<evidence type="ECO:0000256" key="1">
    <source>
        <dbReference type="SAM" id="Phobius"/>
    </source>
</evidence>
<feature type="transmembrane region" description="Helical" evidence="1">
    <location>
        <begin position="168"/>
        <end position="190"/>
    </location>
</feature>
<comment type="caution">
    <text evidence="2">The sequence shown here is derived from an EMBL/GenBank/DDBJ whole genome shotgun (WGS) entry which is preliminary data.</text>
</comment>
<organism evidence="2 3">
    <name type="scientific">Lederbergia ruris</name>
    <dbReference type="NCBI Taxonomy" id="217495"/>
    <lineage>
        <taxon>Bacteria</taxon>
        <taxon>Bacillati</taxon>
        <taxon>Bacillota</taxon>
        <taxon>Bacilli</taxon>
        <taxon>Bacillales</taxon>
        <taxon>Bacillaceae</taxon>
        <taxon>Lederbergia</taxon>
    </lineage>
</organism>
<feature type="transmembrane region" description="Helical" evidence="1">
    <location>
        <begin position="12"/>
        <end position="30"/>
    </location>
</feature>
<dbReference type="RefSeq" id="WP_158321645.1">
    <property type="nucleotide sequence ID" value="NZ_BORB01000068.1"/>
</dbReference>
<gene>
    <name evidence="2" type="ORF">J8TS2_42160</name>
</gene>
<keyword evidence="1" id="KW-1133">Transmembrane helix</keyword>